<dbReference type="STRING" id="195913.SAMN04488004_10657"/>
<evidence type="ECO:0000313" key="3">
    <source>
        <dbReference type="Proteomes" id="UP000199550"/>
    </source>
</evidence>
<evidence type="ECO:0000256" key="1">
    <source>
        <dbReference type="SAM" id="SignalP"/>
    </source>
</evidence>
<evidence type="ECO:0000313" key="2">
    <source>
        <dbReference type="EMBL" id="SFL01353.1"/>
    </source>
</evidence>
<dbReference type="Proteomes" id="UP000199550">
    <property type="component" value="Unassembled WGS sequence"/>
</dbReference>
<evidence type="ECO:0008006" key="4">
    <source>
        <dbReference type="Google" id="ProtNLM"/>
    </source>
</evidence>
<feature type="chain" id="PRO_5011572656" description="Transferrin-binding protein B C-lobe/N-lobe beta barrel domain-containing protein" evidence="1">
    <location>
        <begin position="17"/>
        <end position="209"/>
    </location>
</feature>
<sequence length="209" mass="21449">MTVNPLRTAISVTALAVMTACGGAGVPVTTLPQVPDNSRLSLAEIQSVQEQIAPAYDRTDPTLKQQVPVSGGSNYLGYVTGDLSVPGRRTDVAGVMQMGVDFSTDRVGGTAGNFVTSQGAPIDGVLTLSNGRLDRDLNRSQVTIRSDVDGTLRTGAGETVRVDGVITNGGFKGSSGQFIGAPMYGDITVSNGNAVEGGTFGLTGILARE</sequence>
<feature type="signal peptide" evidence="1">
    <location>
        <begin position="1"/>
        <end position="16"/>
    </location>
</feature>
<dbReference type="AlphaFoldDB" id="A0A1I4E7W4"/>
<accession>A0A1I4E7W4</accession>
<name>A0A1I4E7W4_9RHOB</name>
<organism evidence="2 3">
    <name type="scientific">Loktanella salsilacus</name>
    <dbReference type="NCBI Taxonomy" id="195913"/>
    <lineage>
        <taxon>Bacteria</taxon>
        <taxon>Pseudomonadati</taxon>
        <taxon>Pseudomonadota</taxon>
        <taxon>Alphaproteobacteria</taxon>
        <taxon>Rhodobacterales</taxon>
        <taxon>Roseobacteraceae</taxon>
        <taxon>Loktanella</taxon>
    </lineage>
</organism>
<gene>
    <name evidence="2" type="ORF">SAMN04488004_10657</name>
</gene>
<reference evidence="2 3" key="1">
    <citation type="submission" date="2016-10" db="EMBL/GenBank/DDBJ databases">
        <authorList>
            <person name="de Groot N.N."/>
        </authorList>
    </citation>
    <scope>NUCLEOTIDE SEQUENCE [LARGE SCALE GENOMIC DNA]</scope>
    <source>
        <strain evidence="2 3">DSM 16199</strain>
    </source>
</reference>
<proteinExistence type="predicted"/>
<dbReference type="RefSeq" id="WP_090187357.1">
    <property type="nucleotide sequence ID" value="NZ_FOTF01000006.1"/>
</dbReference>
<keyword evidence="3" id="KW-1185">Reference proteome</keyword>
<dbReference type="EMBL" id="FOTF01000006">
    <property type="protein sequence ID" value="SFL01353.1"/>
    <property type="molecule type" value="Genomic_DNA"/>
</dbReference>
<dbReference type="PROSITE" id="PS51257">
    <property type="entry name" value="PROKAR_LIPOPROTEIN"/>
    <property type="match status" value="1"/>
</dbReference>
<keyword evidence="1" id="KW-0732">Signal</keyword>
<protein>
    <recommendedName>
        <fullName evidence="4">Transferrin-binding protein B C-lobe/N-lobe beta barrel domain-containing protein</fullName>
    </recommendedName>
</protein>
<dbReference type="OrthoDB" id="7652038at2"/>